<accession>A0A0L6JNJ0</accession>
<sequence length="87" mass="9908">MEITDVRIRKIDAEGKMKAVVSVTFDNEFVVHDIKIIESQNGMFIAMPSRKTPDGEFRDIAHPVNAVTREKIQTAILEKYETTTVNE</sequence>
<dbReference type="RefSeq" id="WP_036942665.1">
    <property type="nucleotide sequence ID" value="NZ_JQKC01000019.1"/>
</dbReference>
<dbReference type="eggNOG" id="COG2088">
    <property type="taxonomic scope" value="Bacteria"/>
</dbReference>
<name>A0A0L6JNJ0_9FIRM</name>
<evidence type="ECO:0000256" key="1">
    <source>
        <dbReference type="ARBA" id="ARBA00022618"/>
    </source>
</evidence>
<dbReference type="GO" id="GO:0000917">
    <property type="term" value="P:division septum assembly"/>
    <property type="evidence" value="ECO:0007669"/>
    <property type="project" value="UniProtKB-KW"/>
</dbReference>
<dbReference type="Proteomes" id="UP000036923">
    <property type="component" value="Unassembled WGS sequence"/>
</dbReference>
<evidence type="ECO:0000313" key="6">
    <source>
        <dbReference type="Proteomes" id="UP000036923"/>
    </source>
</evidence>
<dbReference type="SUPFAM" id="SSF160537">
    <property type="entry name" value="SpoVG-like"/>
    <property type="match status" value="1"/>
</dbReference>
<dbReference type="PANTHER" id="PTHR38429:SF1">
    <property type="entry name" value="SEPTATION PROTEIN SPOVG-RELATED"/>
    <property type="match status" value="1"/>
</dbReference>
<reference evidence="6" key="1">
    <citation type="submission" date="2015-07" db="EMBL/GenBank/DDBJ databases">
        <title>Near-Complete Genome Sequence of the Cellulolytic Bacterium Bacteroides (Pseudobacteroides) cellulosolvens ATCC 35603.</title>
        <authorList>
            <person name="Dassa B."/>
            <person name="Utturkar S.M."/>
            <person name="Klingeman D.M."/>
            <person name="Hurt R.A."/>
            <person name="Keller M."/>
            <person name="Xu J."/>
            <person name="Reddy Y.H.K."/>
            <person name="Borovok I."/>
            <person name="Grinberg I.R."/>
            <person name="Lamed R."/>
            <person name="Zhivin O."/>
            <person name="Bayer E.A."/>
            <person name="Brown S.D."/>
        </authorList>
    </citation>
    <scope>NUCLEOTIDE SEQUENCE [LARGE SCALE GENOMIC DNA]</scope>
    <source>
        <strain evidence="6">DSM 2933</strain>
    </source>
</reference>
<dbReference type="Gene3D" id="3.30.1120.40">
    <property type="entry name" value="Stage V sporulation protein G"/>
    <property type="match status" value="1"/>
</dbReference>
<protein>
    <recommendedName>
        <fullName evidence="4">Putative septation protein SpoVG</fullName>
    </recommendedName>
</protein>
<dbReference type="PATRIC" id="fig|398512.5.peg.2703"/>
<dbReference type="OrthoDB" id="9796286at2"/>
<gene>
    <name evidence="4" type="primary">spoVG</name>
    <name evidence="5" type="ORF">Bccel_2595</name>
</gene>
<dbReference type="Pfam" id="PF04026">
    <property type="entry name" value="SpoVG"/>
    <property type="match status" value="1"/>
</dbReference>
<keyword evidence="6" id="KW-1185">Reference proteome</keyword>
<comment type="similarity">
    <text evidence="4">Belongs to the SpoVG family.</text>
</comment>
<dbReference type="GO" id="GO:0030435">
    <property type="term" value="P:sporulation resulting in formation of a cellular spore"/>
    <property type="evidence" value="ECO:0007669"/>
    <property type="project" value="InterPro"/>
</dbReference>
<comment type="caution">
    <text evidence="5">The sequence shown here is derived from an EMBL/GenBank/DDBJ whole genome shotgun (WGS) entry which is preliminary data.</text>
</comment>
<evidence type="ECO:0000256" key="3">
    <source>
        <dbReference type="ARBA" id="ARBA00023306"/>
    </source>
</evidence>
<dbReference type="STRING" id="398512.Bccel_2595"/>
<evidence type="ECO:0000256" key="4">
    <source>
        <dbReference type="HAMAP-Rule" id="MF_00819"/>
    </source>
</evidence>
<dbReference type="InterPro" id="IPR036751">
    <property type="entry name" value="SpoVG_sf"/>
</dbReference>
<keyword evidence="1 4" id="KW-0132">Cell division</keyword>
<evidence type="ECO:0000313" key="5">
    <source>
        <dbReference type="EMBL" id="KNY27324.1"/>
    </source>
</evidence>
<dbReference type="InterPro" id="IPR007170">
    <property type="entry name" value="SpoVG"/>
</dbReference>
<dbReference type="NCBIfam" id="NF009749">
    <property type="entry name" value="PRK13259.1"/>
    <property type="match status" value="1"/>
</dbReference>
<comment type="function">
    <text evidence="4">Could be involved in septation.</text>
</comment>
<dbReference type="PANTHER" id="PTHR38429">
    <property type="entry name" value="SEPTATION PROTEIN SPOVG-RELATED"/>
    <property type="match status" value="1"/>
</dbReference>
<dbReference type="HAMAP" id="MF_00819">
    <property type="entry name" value="SpoVG"/>
    <property type="match status" value="1"/>
</dbReference>
<evidence type="ECO:0000256" key="2">
    <source>
        <dbReference type="ARBA" id="ARBA00023210"/>
    </source>
</evidence>
<organism evidence="5 6">
    <name type="scientific">Pseudobacteroides cellulosolvens ATCC 35603 = DSM 2933</name>
    <dbReference type="NCBI Taxonomy" id="398512"/>
    <lineage>
        <taxon>Bacteria</taxon>
        <taxon>Bacillati</taxon>
        <taxon>Bacillota</taxon>
        <taxon>Clostridia</taxon>
        <taxon>Eubacteriales</taxon>
        <taxon>Oscillospiraceae</taxon>
        <taxon>Pseudobacteroides</taxon>
    </lineage>
</organism>
<dbReference type="AlphaFoldDB" id="A0A0L6JNJ0"/>
<keyword evidence="2 4" id="KW-0717">Septation</keyword>
<keyword evidence="3 4" id="KW-0131">Cell cycle</keyword>
<dbReference type="EMBL" id="LGTC01000001">
    <property type="protein sequence ID" value="KNY27324.1"/>
    <property type="molecule type" value="Genomic_DNA"/>
</dbReference>
<proteinExistence type="inferred from homology"/>